<reference evidence="10 11" key="1">
    <citation type="journal article" date="2016" name="Genome Biol. Evol.">
        <title>Divergent and convergent evolution of fungal pathogenicity.</title>
        <authorList>
            <person name="Shang Y."/>
            <person name="Xiao G."/>
            <person name="Zheng P."/>
            <person name="Cen K."/>
            <person name="Zhan S."/>
            <person name="Wang C."/>
        </authorList>
    </citation>
    <scope>NUCLEOTIDE SEQUENCE [LARGE SCALE GENOMIC DNA]</scope>
    <source>
        <strain evidence="10 11">ARSEF 7405</strain>
    </source>
</reference>
<feature type="region of interest" description="Disordered" evidence="7">
    <location>
        <begin position="37"/>
        <end position="68"/>
    </location>
</feature>
<dbReference type="Gene3D" id="2.40.70.10">
    <property type="entry name" value="Acid Proteases"/>
    <property type="match status" value="2"/>
</dbReference>
<dbReference type="PANTHER" id="PTHR47966">
    <property type="entry name" value="BETA-SITE APP-CLEAVING ENZYME, ISOFORM A-RELATED"/>
    <property type="match status" value="1"/>
</dbReference>
<dbReference type="InterPro" id="IPR033121">
    <property type="entry name" value="PEPTIDASE_A1"/>
</dbReference>
<dbReference type="Pfam" id="PF00026">
    <property type="entry name" value="Asp"/>
    <property type="match status" value="1"/>
</dbReference>
<dbReference type="PANTHER" id="PTHR47966:SF2">
    <property type="entry name" value="ASPERGILLOPEPSIN-1-RELATED"/>
    <property type="match status" value="1"/>
</dbReference>
<evidence type="ECO:0000256" key="1">
    <source>
        <dbReference type="ARBA" id="ARBA00007447"/>
    </source>
</evidence>
<dbReference type="CDD" id="cd06097">
    <property type="entry name" value="Aspergillopepsin_like"/>
    <property type="match status" value="1"/>
</dbReference>
<organism evidence="10 11">
    <name type="scientific">Ascosphaera apis ARSEF 7405</name>
    <dbReference type="NCBI Taxonomy" id="392613"/>
    <lineage>
        <taxon>Eukaryota</taxon>
        <taxon>Fungi</taxon>
        <taxon>Dikarya</taxon>
        <taxon>Ascomycota</taxon>
        <taxon>Pezizomycotina</taxon>
        <taxon>Eurotiomycetes</taxon>
        <taxon>Eurotiomycetidae</taxon>
        <taxon>Onygenales</taxon>
        <taxon>Ascosphaeraceae</taxon>
        <taxon>Ascosphaera</taxon>
    </lineage>
</organism>
<dbReference type="SUPFAM" id="SSF50630">
    <property type="entry name" value="Acid proteases"/>
    <property type="match status" value="1"/>
</dbReference>
<evidence type="ECO:0000256" key="5">
    <source>
        <dbReference type="PIRSR" id="PIRSR601461-1"/>
    </source>
</evidence>
<dbReference type="PROSITE" id="PS51767">
    <property type="entry name" value="PEPTIDASE_A1"/>
    <property type="match status" value="1"/>
</dbReference>
<evidence type="ECO:0000313" key="11">
    <source>
        <dbReference type="Proteomes" id="UP000242877"/>
    </source>
</evidence>
<evidence type="ECO:0000256" key="8">
    <source>
        <dbReference type="SAM" id="SignalP"/>
    </source>
</evidence>
<evidence type="ECO:0000256" key="7">
    <source>
        <dbReference type="SAM" id="MobiDB-lite"/>
    </source>
</evidence>
<sequence length="383" mass="41696">MAPISTYASALLLLSSCLAEAIPTRFNKRTFSIKETPVKRSLSSGENPYRKRDIRRRNNKDGEESSAVATSISGDIEYLLPVKIGNGTFNMQLDTGSSDLWVFSENNKRAGKHPRYKPSKNGKKIPHSVWDIAYADQSGAYGEVWTDTVSIDGLSYRNQGVEVATYATDSLLDDKDNDGIIGFGFSSANHATPKQKTFFENIVDQLEEPLFTATLKHDSPGTYDFGFIDKEKYTGDITYVDVNPANGYWGFTVDGFWSGNTTIAKNMSGLADTGTTLISLDDASAKQYLADVKGVRDDNDSWTVDCDAKLPDLTFKISGHTVKIPGNSQIPTGEGKNQCYASAQGGGGDSTIMGDVFLKTQFVVFKLNDGEHNAQLGFAAQAA</sequence>
<comment type="caution">
    <text evidence="10">The sequence shown here is derived from an EMBL/GenBank/DDBJ whole genome shotgun (WGS) entry which is preliminary data.</text>
</comment>
<feature type="disulfide bond" evidence="6">
    <location>
        <begin position="306"/>
        <end position="339"/>
    </location>
</feature>
<dbReference type="Proteomes" id="UP000242877">
    <property type="component" value="Unassembled WGS sequence"/>
</dbReference>
<dbReference type="AlphaFoldDB" id="A0A167VID1"/>
<dbReference type="VEuPathDB" id="FungiDB:AAP_05480"/>
<keyword evidence="8" id="KW-0732">Signal</keyword>
<feature type="active site" evidence="5">
    <location>
        <position position="272"/>
    </location>
</feature>
<comment type="similarity">
    <text evidence="1">Belongs to the peptidase A1 family.</text>
</comment>
<evidence type="ECO:0000256" key="4">
    <source>
        <dbReference type="ARBA" id="ARBA00022801"/>
    </source>
</evidence>
<keyword evidence="11" id="KW-1185">Reference proteome</keyword>
<feature type="active site" evidence="5">
    <location>
        <position position="94"/>
    </location>
</feature>
<dbReference type="GO" id="GO:0006508">
    <property type="term" value="P:proteolysis"/>
    <property type="evidence" value="ECO:0007669"/>
    <property type="project" value="UniProtKB-KW"/>
</dbReference>
<dbReference type="OrthoDB" id="2747330at2759"/>
<keyword evidence="4" id="KW-0378">Hydrolase</keyword>
<proteinExistence type="inferred from homology"/>
<dbReference type="EMBL" id="AZGZ01000032">
    <property type="protein sequence ID" value="KZZ87569.1"/>
    <property type="molecule type" value="Genomic_DNA"/>
</dbReference>
<evidence type="ECO:0000259" key="9">
    <source>
        <dbReference type="PROSITE" id="PS51767"/>
    </source>
</evidence>
<gene>
    <name evidence="10" type="ORF">AAP_05480</name>
</gene>
<evidence type="ECO:0000256" key="6">
    <source>
        <dbReference type="PIRSR" id="PIRSR601461-2"/>
    </source>
</evidence>
<accession>A0A167VID1</accession>
<dbReference type="InterPro" id="IPR001461">
    <property type="entry name" value="Aspartic_peptidase_A1"/>
</dbReference>
<feature type="chain" id="PRO_5007893445" evidence="8">
    <location>
        <begin position="22"/>
        <end position="383"/>
    </location>
</feature>
<name>A0A167VID1_9EURO</name>
<protein>
    <submittedName>
        <fullName evidence="10">Peptidase A1</fullName>
    </submittedName>
</protein>
<dbReference type="InterPro" id="IPR021109">
    <property type="entry name" value="Peptidase_aspartic_dom_sf"/>
</dbReference>
<evidence type="ECO:0000256" key="2">
    <source>
        <dbReference type="ARBA" id="ARBA00022670"/>
    </source>
</evidence>
<keyword evidence="2" id="KW-0645">Protease</keyword>
<keyword evidence="6" id="KW-1015">Disulfide bond</keyword>
<dbReference type="PRINTS" id="PR00792">
    <property type="entry name" value="PEPSIN"/>
</dbReference>
<feature type="domain" description="Peptidase A1" evidence="9">
    <location>
        <begin position="78"/>
        <end position="379"/>
    </location>
</feature>
<dbReference type="InterPro" id="IPR034163">
    <property type="entry name" value="Aspergillopepsin-like_cat_dom"/>
</dbReference>
<evidence type="ECO:0000256" key="3">
    <source>
        <dbReference type="ARBA" id="ARBA00022750"/>
    </source>
</evidence>
<evidence type="ECO:0000313" key="10">
    <source>
        <dbReference type="EMBL" id="KZZ87569.1"/>
    </source>
</evidence>
<dbReference type="GO" id="GO:0004190">
    <property type="term" value="F:aspartic-type endopeptidase activity"/>
    <property type="evidence" value="ECO:0007669"/>
    <property type="project" value="UniProtKB-KW"/>
</dbReference>
<keyword evidence="3" id="KW-0064">Aspartyl protease</keyword>
<feature type="signal peptide" evidence="8">
    <location>
        <begin position="1"/>
        <end position="21"/>
    </location>
</feature>